<gene>
    <name evidence="2" type="ORF">LTRI10_LOCUS18616</name>
</gene>
<name>A0AAV2DTQ3_9ROSI</name>
<keyword evidence="3" id="KW-1185">Reference proteome</keyword>
<evidence type="ECO:0000256" key="1">
    <source>
        <dbReference type="SAM" id="MobiDB-lite"/>
    </source>
</evidence>
<accession>A0AAV2DTQ3</accession>
<reference evidence="2 3" key="1">
    <citation type="submission" date="2024-04" db="EMBL/GenBank/DDBJ databases">
        <authorList>
            <person name="Fracassetti M."/>
        </authorList>
    </citation>
    <scope>NUCLEOTIDE SEQUENCE [LARGE SCALE GENOMIC DNA]</scope>
</reference>
<evidence type="ECO:0000313" key="3">
    <source>
        <dbReference type="Proteomes" id="UP001497516"/>
    </source>
</evidence>
<sequence length="227" mass="24303">MTNNKSQNAEKQSRERDILCPTVCTTPTSLPALNCRMKSSVAVVKTDPFFNSGPLFPLAVVKTDHYSSPSPDKPTLIPASHFRENSPPPSTADQWDPQSYSNRHHQEINGPSPALPKLMFAEWLSLDSFAATSAAPLVGCSNTKGFAGGTADFGPDISGLFGGDNNNGLFHGYPLFQQGTSGGQNSMTTTVSDGSASDVFSSQFSFDDQSSVADANNYQFVEFCSEL</sequence>
<proteinExistence type="predicted"/>
<dbReference type="EMBL" id="OZ034816">
    <property type="protein sequence ID" value="CAL1376922.1"/>
    <property type="molecule type" value="Genomic_DNA"/>
</dbReference>
<dbReference type="Proteomes" id="UP001497516">
    <property type="component" value="Chromosome 3"/>
</dbReference>
<dbReference type="AlphaFoldDB" id="A0AAV2DTQ3"/>
<feature type="compositionally biased region" description="Polar residues" evidence="1">
    <location>
        <begin position="91"/>
        <end position="101"/>
    </location>
</feature>
<feature type="region of interest" description="Disordered" evidence="1">
    <location>
        <begin position="67"/>
        <end position="109"/>
    </location>
</feature>
<protein>
    <submittedName>
        <fullName evidence="2">Uncharacterized protein</fullName>
    </submittedName>
</protein>
<organism evidence="2 3">
    <name type="scientific">Linum trigynum</name>
    <dbReference type="NCBI Taxonomy" id="586398"/>
    <lineage>
        <taxon>Eukaryota</taxon>
        <taxon>Viridiplantae</taxon>
        <taxon>Streptophyta</taxon>
        <taxon>Embryophyta</taxon>
        <taxon>Tracheophyta</taxon>
        <taxon>Spermatophyta</taxon>
        <taxon>Magnoliopsida</taxon>
        <taxon>eudicotyledons</taxon>
        <taxon>Gunneridae</taxon>
        <taxon>Pentapetalae</taxon>
        <taxon>rosids</taxon>
        <taxon>fabids</taxon>
        <taxon>Malpighiales</taxon>
        <taxon>Linaceae</taxon>
        <taxon>Linum</taxon>
    </lineage>
</organism>
<evidence type="ECO:0000313" key="2">
    <source>
        <dbReference type="EMBL" id="CAL1376922.1"/>
    </source>
</evidence>